<dbReference type="OrthoDB" id="5372616at2"/>
<evidence type="ECO:0000313" key="4">
    <source>
        <dbReference type="Proteomes" id="UP000199435"/>
    </source>
</evidence>
<dbReference type="InterPro" id="IPR015168">
    <property type="entry name" value="SsuA/THI5"/>
</dbReference>
<dbReference type="STRING" id="411945.GA0061102_102410"/>
<dbReference type="GO" id="GO:0009228">
    <property type="term" value="P:thiamine biosynthetic process"/>
    <property type="evidence" value="ECO:0007669"/>
    <property type="project" value="InterPro"/>
</dbReference>
<dbReference type="InterPro" id="IPR027939">
    <property type="entry name" value="NMT1/THI5"/>
</dbReference>
<dbReference type="PANTHER" id="PTHR31528">
    <property type="entry name" value="4-AMINO-5-HYDROXYMETHYL-2-METHYLPYRIMIDINE PHOSPHATE SYNTHASE THI11-RELATED"/>
    <property type="match status" value="1"/>
</dbReference>
<dbReference type="SUPFAM" id="SSF53850">
    <property type="entry name" value="Periplasmic binding protein-like II"/>
    <property type="match status" value="1"/>
</dbReference>
<sequence>MYINALKTKTFLAAMGLAAAIMAAGPANALDKVTYGTNWLAEAEHGGFYQAIADGTYKKYGLDVTIVQGGPNAANQALLISGKLDFYMGSPQQEIDSVKQGIPIVDVAAIFQKDPQVLIAHPDAGVEKFEDLAKLPTLFLSKDGYVTYFEWMKANFPGFKDEQFKPYNFSPAPFLADKQSAQQGYVTSEPYEIEKQAGWKPKIFLIADAGYSPYSTMITTQKSLVDKNPDLVQRFVNASIEGWYNYLYGDNKAANELIKKDNPDMTDGQIAYSIAQIKEHGIVESGDALDKGIGCITDAHYKKFFDEMVQIKVFDADIDYKKAFDPQFVCKGFGMTLKK</sequence>
<dbReference type="Proteomes" id="UP000199435">
    <property type="component" value="Unassembled WGS sequence"/>
</dbReference>
<feature type="chain" id="PRO_5008685166" evidence="1">
    <location>
        <begin position="30"/>
        <end position="339"/>
    </location>
</feature>
<feature type="signal peptide" evidence="1">
    <location>
        <begin position="1"/>
        <end position="29"/>
    </location>
</feature>
<keyword evidence="4" id="KW-1185">Reference proteome</keyword>
<name>A0A1C3W7C4_9HYPH</name>
<protein>
    <submittedName>
        <fullName evidence="3">NitT/TauT family transport system substrate-binding protein</fullName>
    </submittedName>
</protein>
<dbReference type="RefSeq" id="WP_092852039.1">
    <property type="nucleotide sequence ID" value="NZ_FMAH01000024.1"/>
</dbReference>
<evidence type="ECO:0000313" key="3">
    <source>
        <dbReference type="EMBL" id="SCB35775.1"/>
    </source>
</evidence>
<dbReference type="Pfam" id="PF09084">
    <property type="entry name" value="NMT1"/>
    <property type="match status" value="1"/>
</dbReference>
<keyword evidence="1" id="KW-0732">Signal</keyword>
<dbReference type="Gene3D" id="3.40.190.10">
    <property type="entry name" value="Periplasmic binding protein-like II"/>
    <property type="match status" value="2"/>
</dbReference>
<evidence type="ECO:0000256" key="1">
    <source>
        <dbReference type="SAM" id="SignalP"/>
    </source>
</evidence>
<feature type="domain" description="SsuA/THI5-like" evidence="2">
    <location>
        <begin position="43"/>
        <end position="244"/>
    </location>
</feature>
<accession>A0A1C3W7C4</accession>
<proteinExistence type="predicted"/>
<reference evidence="4" key="1">
    <citation type="submission" date="2016-08" db="EMBL/GenBank/DDBJ databases">
        <authorList>
            <person name="Varghese N."/>
            <person name="Submissions Spin"/>
        </authorList>
    </citation>
    <scope>NUCLEOTIDE SEQUENCE [LARGE SCALE GENOMIC DNA]</scope>
    <source>
        <strain evidence="4">HAMBI 2971</strain>
    </source>
</reference>
<organism evidence="3 4">
    <name type="scientific">Rhizobium miluonense</name>
    <dbReference type="NCBI Taxonomy" id="411945"/>
    <lineage>
        <taxon>Bacteria</taxon>
        <taxon>Pseudomonadati</taxon>
        <taxon>Pseudomonadota</taxon>
        <taxon>Alphaproteobacteria</taxon>
        <taxon>Hyphomicrobiales</taxon>
        <taxon>Rhizobiaceae</taxon>
        <taxon>Rhizobium/Agrobacterium group</taxon>
        <taxon>Rhizobium</taxon>
    </lineage>
</organism>
<dbReference type="PANTHER" id="PTHR31528:SF3">
    <property type="entry name" value="THIAMINE BIOSYNTHESIS PROTEIN HI_0357-RELATED"/>
    <property type="match status" value="1"/>
</dbReference>
<gene>
    <name evidence="3" type="ORF">GA0061102_102410</name>
</gene>
<evidence type="ECO:0000259" key="2">
    <source>
        <dbReference type="Pfam" id="PF09084"/>
    </source>
</evidence>
<dbReference type="AlphaFoldDB" id="A0A1C3W7C4"/>
<dbReference type="EMBL" id="FMAH01000024">
    <property type="protein sequence ID" value="SCB35775.1"/>
    <property type="molecule type" value="Genomic_DNA"/>
</dbReference>